<sequence length="181" mass="20078">MVKPLRKPHIATLFAQTYETLETLRISILVGSKGSAVCQHDHSTVSKAQNNTTVMASVTPANCEKYNRILEFSSLKQPSMPASPKLPPTAPSVLNFRKPLLGADQEHGSESSSISNVCAICSLRNRARYTDLFWIPWECNMVADALSKIITPQPYSLLLHESAPTTVQSLLERDAYRSSYR</sequence>
<evidence type="ECO:0000313" key="1">
    <source>
        <dbReference type="EMBL" id="KAK8987190.1"/>
    </source>
</evidence>
<reference evidence="1 2" key="1">
    <citation type="journal article" date="2024" name="G3 (Bethesda)">
        <title>Genome assembly of Hibiscus sabdariffa L. provides insights into metabolisms of medicinal natural products.</title>
        <authorList>
            <person name="Kim T."/>
        </authorList>
    </citation>
    <scope>NUCLEOTIDE SEQUENCE [LARGE SCALE GENOMIC DNA]</scope>
    <source>
        <strain evidence="1">TK-2024</strain>
        <tissue evidence="1">Old leaves</tissue>
    </source>
</reference>
<evidence type="ECO:0008006" key="3">
    <source>
        <dbReference type="Google" id="ProtNLM"/>
    </source>
</evidence>
<proteinExistence type="predicted"/>
<name>A0ABR2PFJ0_9ROSI</name>
<gene>
    <name evidence="1" type="ORF">V6N11_026946</name>
</gene>
<accession>A0ABR2PFJ0</accession>
<keyword evidence="2" id="KW-1185">Reference proteome</keyword>
<dbReference type="Proteomes" id="UP001396334">
    <property type="component" value="Unassembled WGS sequence"/>
</dbReference>
<organism evidence="1 2">
    <name type="scientific">Hibiscus sabdariffa</name>
    <name type="common">roselle</name>
    <dbReference type="NCBI Taxonomy" id="183260"/>
    <lineage>
        <taxon>Eukaryota</taxon>
        <taxon>Viridiplantae</taxon>
        <taxon>Streptophyta</taxon>
        <taxon>Embryophyta</taxon>
        <taxon>Tracheophyta</taxon>
        <taxon>Spermatophyta</taxon>
        <taxon>Magnoliopsida</taxon>
        <taxon>eudicotyledons</taxon>
        <taxon>Gunneridae</taxon>
        <taxon>Pentapetalae</taxon>
        <taxon>rosids</taxon>
        <taxon>malvids</taxon>
        <taxon>Malvales</taxon>
        <taxon>Malvaceae</taxon>
        <taxon>Malvoideae</taxon>
        <taxon>Hibiscus</taxon>
    </lineage>
</organism>
<dbReference type="EMBL" id="JBBPBN010000060">
    <property type="protein sequence ID" value="KAK8987190.1"/>
    <property type="molecule type" value="Genomic_DNA"/>
</dbReference>
<protein>
    <recommendedName>
        <fullName evidence="3">RNase H type-1 domain-containing protein</fullName>
    </recommendedName>
</protein>
<comment type="caution">
    <text evidence="1">The sequence shown here is derived from an EMBL/GenBank/DDBJ whole genome shotgun (WGS) entry which is preliminary data.</text>
</comment>
<evidence type="ECO:0000313" key="2">
    <source>
        <dbReference type="Proteomes" id="UP001396334"/>
    </source>
</evidence>